<organism evidence="3 4">
    <name type="scientific">Arenimonas terrae</name>
    <dbReference type="NCBI Taxonomy" id="2546226"/>
    <lineage>
        <taxon>Bacteria</taxon>
        <taxon>Pseudomonadati</taxon>
        <taxon>Pseudomonadota</taxon>
        <taxon>Gammaproteobacteria</taxon>
        <taxon>Lysobacterales</taxon>
        <taxon>Lysobacteraceae</taxon>
        <taxon>Arenimonas</taxon>
    </lineage>
</organism>
<dbReference type="SUPFAM" id="SSF56601">
    <property type="entry name" value="beta-lactamase/transpeptidase-like"/>
    <property type="match status" value="1"/>
</dbReference>
<dbReference type="GO" id="GO:0016787">
    <property type="term" value="F:hydrolase activity"/>
    <property type="evidence" value="ECO:0007669"/>
    <property type="project" value="UniProtKB-KW"/>
</dbReference>
<evidence type="ECO:0000313" key="4">
    <source>
        <dbReference type="Proteomes" id="UP000305760"/>
    </source>
</evidence>
<evidence type="ECO:0000313" key="3">
    <source>
        <dbReference type="EMBL" id="TNJ35646.1"/>
    </source>
</evidence>
<name>A0A5C4RWK2_9GAMM</name>
<dbReference type="AlphaFoldDB" id="A0A5C4RWK2"/>
<sequence length="469" mass="50699">MLRILLLPLWLLALAAPVRATVVLPDTPAGRAFDAWLQAFNAADRARLETLQQAFATPEPVDDTLGYREFTGGFTLLAVESSQPHRLVVRAQERDGQMAPVRLVATVAGDPDGRLLGVAPEGLDIGRLDEAAAVAGLAQRARELAEADRFSGAWLVARDGRILGQAAHGLADRRAKTANTLDTRFRFGSAGKMFTAVAVLQLVEAGTLSLDGTVDDYLQGYPNRDVARVTLRQLLTHTGGTGGIDIFGPEFAANRRALRTHADYLEHHGARGVAFAPGTKVDYSNYGYVLLGAILENASGKDYYTLLEEKVFAPAGMTRTGAEPESARVEGRALAYRREGDAWVDAADTLPWRGMAAGGGYTTVGDLLKFAQALADGKLLSPEMFRQATTPQMAENWYGFGFITVGEGPLRRFGHGGDADGMNADFRVFPESGWVLVSLSHFDPPAAYRLTRWFEPRMPLERAPAPTAD</sequence>
<dbReference type="InterPro" id="IPR012338">
    <property type="entry name" value="Beta-lactam/transpept-like"/>
</dbReference>
<dbReference type="InterPro" id="IPR001466">
    <property type="entry name" value="Beta-lactam-related"/>
</dbReference>
<dbReference type="OrthoDB" id="9799367at2"/>
<accession>A0A5C4RWK2</accession>
<reference evidence="3 4" key="1">
    <citation type="submission" date="2019-03" db="EMBL/GenBank/DDBJ databases">
        <title>Arenimonas daejeonensis sp. nov., isolated from compost.</title>
        <authorList>
            <person name="Jeon C.O."/>
        </authorList>
    </citation>
    <scope>NUCLEOTIDE SEQUENCE [LARGE SCALE GENOMIC DNA]</scope>
    <source>
        <strain evidence="3 4">R29</strain>
    </source>
</reference>
<comment type="caution">
    <text evidence="3">The sequence shown here is derived from an EMBL/GenBank/DDBJ whole genome shotgun (WGS) entry which is preliminary data.</text>
</comment>
<keyword evidence="3" id="KW-0378">Hydrolase</keyword>
<dbReference type="Proteomes" id="UP000305760">
    <property type="component" value="Unassembled WGS sequence"/>
</dbReference>
<proteinExistence type="predicted"/>
<dbReference type="Gene3D" id="3.40.710.10">
    <property type="entry name" value="DD-peptidase/beta-lactamase superfamily"/>
    <property type="match status" value="1"/>
</dbReference>
<dbReference type="EMBL" id="SMDR01000001">
    <property type="protein sequence ID" value="TNJ35646.1"/>
    <property type="molecule type" value="Genomic_DNA"/>
</dbReference>
<dbReference type="PANTHER" id="PTHR46825:SF9">
    <property type="entry name" value="BETA-LACTAMASE-RELATED DOMAIN-CONTAINING PROTEIN"/>
    <property type="match status" value="1"/>
</dbReference>
<dbReference type="Pfam" id="PF00144">
    <property type="entry name" value="Beta-lactamase"/>
    <property type="match status" value="1"/>
</dbReference>
<protein>
    <submittedName>
        <fullName evidence="3">Class A beta-lactamase-related serine hydrolase</fullName>
    </submittedName>
</protein>
<feature type="chain" id="PRO_5023121070" evidence="1">
    <location>
        <begin position="21"/>
        <end position="469"/>
    </location>
</feature>
<feature type="domain" description="Beta-lactamase-related" evidence="2">
    <location>
        <begin position="140"/>
        <end position="452"/>
    </location>
</feature>
<dbReference type="InterPro" id="IPR050491">
    <property type="entry name" value="AmpC-like"/>
</dbReference>
<feature type="signal peptide" evidence="1">
    <location>
        <begin position="1"/>
        <end position="20"/>
    </location>
</feature>
<keyword evidence="1" id="KW-0732">Signal</keyword>
<dbReference type="PANTHER" id="PTHR46825">
    <property type="entry name" value="D-ALANYL-D-ALANINE-CARBOXYPEPTIDASE/ENDOPEPTIDASE AMPH"/>
    <property type="match status" value="1"/>
</dbReference>
<evidence type="ECO:0000259" key="2">
    <source>
        <dbReference type="Pfam" id="PF00144"/>
    </source>
</evidence>
<keyword evidence="4" id="KW-1185">Reference proteome</keyword>
<evidence type="ECO:0000256" key="1">
    <source>
        <dbReference type="SAM" id="SignalP"/>
    </source>
</evidence>
<dbReference type="RefSeq" id="WP_139447296.1">
    <property type="nucleotide sequence ID" value="NZ_SMDR01000001.1"/>
</dbReference>
<gene>
    <name evidence="3" type="ORF">E1B00_07830</name>
</gene>